<feature type="compositionally biased region" description="Pro residues" evidence="1">
    <location>
        <begin position="199"/>
        <end position="216"/>
    </location>
</feature>
<gene>
    <name evidence="2" type="ORF">GLS_c05080</name>
</gene>
<sequence>MTKGRHPSAPVQQSVLGRRSLLLGTIMGSISVAVGNSVLGKAGALAATPLDETFLAISRAITGRQDLDPVLSSRLCAAMQATFPGYASTIQALASVTAQGGQPREILERSGDLKKAFLALNAAWYTGSVEDRTGAPMVAYYNALMYQPTKDGLPVPTYCFARPGWWTETPPALGIPIHAPLPATPPPPAPLGVESKTPPQSPPLKPITPSSPPYVPKPRQEH</sequence>
<dbReference type="Proteomes" id="UP000031656">
    <property type="component" value="Chromosome"/>
</dbReference>
<dbReference type="EMBL" id="CP004373">
    <property type="protein sequence ID" value="AHK70423.1"/>
    <property type="molecule type" value="Genomic_DNA"/>
</dbReference>
<evidence type="ECO:0000256" key="1">
    <source>
        <dbReference type="SAM" id="MobiDB-lite"/>
    </source>
</evidence>
<dbReference type="PROSITE" id="PS51318">
    <property type="entry name" value="TAT"/>
    <property type="match status" value="1"/>
</dbReference>
<dbReference type="InterPro" id="IPR006311">
    <property type="entry name" value="TAT_signal"/>
</dbReference>
<reference evidence="2 3" key="1">
    <citation type="journal article" date="2015" name="Appl. Microbiol. Biotechnol.">
        <title>The consequence of an additional NADH dehydrogenase paralog on the growth of Gluconobacter oxydans DSM3504.</title>
        <authorList>
            <person name="Kostner D."/>
            <person name="Luchterhand B."/>
            <person name="Junker A."/>
            <person name="Volland S."/>
            <person name="Daniel R."/>
            <person name="Buchs J."/>
            <person name="Liebl W."/>
            <person name="Ehrenreich A."/>
        </authorList>
    </citation>
    <scope>NUCLEOTIDE SEQUENCE [LARGE SCALE GENOMIC DNA]</scope>
    <source>
        <strain evidence="2">DSM 3504</strain>
    </source>
</reference>
<dbReference type="AlphaFoldDB" id="A0A067Z1Z9"/>
<feature type="region of interest" description="Disordered" evidence="1">
    <location>
        <begin position="177"/>
        <end position="222"/>
    </location>
</feature>
<dbReference type="RefSeq" id="WP_226986611.1">
    <property type="nucleotide sequence ID" value="NZ_CP004373.1"/>
</dbReference>
<evidence type="ECO:0000313" key="2">
    <source>
        <dbReference type="EMBL" id="AHK70423.1"/>
    </source>
</evidence>
<dbReference type="InterPro" id="IPR024651">
    <property type="entry name" value="FAD-SLDH_ssu"/>
</dbReference>
<evidence type="ECO:0000313" key="3">
    <source>
        <dbReference type="Proteomes" id="UP000031656"/>
    </source>
</evidence>
<accession>A0A067Z1Z9</accession>
<protein>
    <submittedName>
        <fullName evidence="2">Putative membrane bound FAD containing D-sorbitol dehydrogenase</fullName>
    </submittedName>
</protein>
<dbReference type="HOGENOM" id="CLU_098949_1_1_5"/>
<proteinExistence type="predicted"/>
<dbReference type="Pfam" id="PF12318">
    <property type="entry name" value="FAD-SLDH"/>
    <property type="match status" value="1"/>
</dbReference>
<name>A0A067Z1Z9_GLUOY</name>
<dbReference type="KEGG" id="goy:GLS_c05080"/>
<organism evidence="2 3">
    <name type="scientific">Gluconobacter oxydans DSM 3504</name>
    <dbReference type="NCBI Taxonomy" id="1288313"/>
    <lineage>
        <taxon>Bacteria</taxon>
        <taxon>Pseudomonadati</taxon>
        <taxon>Pseudomonadota</taxon>
        <taxon>Alphaproteobacteria</taxon>
        <taxon>Acetobacterales</taxon>
        <taxon>Acetobacteraceae</taxon>
        <taxon>Gluconobacter</taxon>
    </lineage>
</organism>
<dbReference type="GeneID" id="56904754"/>